<dbReference type="AlphaFoldDB" id="A0A1S9RIT1"/>
<reference evidence="2" key="1">
    <citation type="submission" date="2015-09" db="EMBL/GenBank/DDBJ databases">
        <authorList>
            <person name="Fill T.P."/>
            <person name="Baretta J.F."/>
            <person name="de Almeida L.G."/>
            <person name="Rocha M."/>
            <person name="de Souza D.H."/>
            <person name="Malavazi I."/>
            <person name="Cerdeira L.T."/>
            <person name="Hong H."/>
            <person name="Samborskyy M."/>
            <person name="de Vasconcelos A.T."/>
            <person name="Leadlay P."/>
            <person name="Rodrigues-Filho E."/>
        </authorList>
    </citation>
    <scope>NUCLEOTIDE SEQUENCE [LARGE SCALE GENOMIC DNA]</scope>
    <source>
        <strain evidence="2">LaBioMMi 136</strain>
    </source>
</reference>
<comment type="caution">
    <text evidence="1">The sequence shown here is derived from an EMBL/GenBank/DDBJ whole genome shotgun (WGS) entry which is preliminary data.</text>
</comment>
<accession>A0A1S9RIT1</accession>
<name>A0A1S9RIT1_PENBI</name>
<protein>
    <submittedName>
        <fullName evidence="1">Uncharacterized protein</fullName>
    </submittedName>
</protein>
<dbReference type="EMBL" id="LJBN01000167">
    <property type="protein sequence ID" value="OOQ85413.1"/>
    <property type="molecule type" value="Genomic_DNA"/>
</dbReference>
<organism evidence="1 2">
    <name type="scientific">Penicillium brasilianum</name>
    <dbReference type="NCBI Taxonomy" id="104259"/>
    <lineage>
        <taxon>Eukaryota</taxon>
        <taxon>Fungi</taxon>
        <taxon>Dikarya</taxon>
        <taxon>Ascomycota</taxon>
        <taxon>Pezizomycotina</taxon>
        <taxon>Eurotiomycetes</taxon>
        <taxon>Eurotiomycetidae</taxon>
        <taxon>Eurotiales</taxon>
        <taxon>Aspergillaceae</taxon>
        <taxon>Penicillium</taxon>
    </lineage>
</organism>
<sequence>MEMGGVRGNGARFGRIIGLARAVCTRGKEEHECAFQSPSSQEGHFSFRGKRSSAAEWWPAKSPPTGAPLPPCALTGRWNPMSSLLSLIQAKSSNSLSTAPNLGFLLSIFWPLPTTLVLPVVMGSRTL</sequence>
<evidence type="ECO:0000313" key="2">
    <source>
        <dbReference type="Proteomes" id="UP000190744"/>
    </source>
</evidence>
<dbReference type="Proteomes" id="UP000190744">
    <property type="component" value="Unassembled WGS sequence"/>
</dbReference>
<evidence type="ECO:0000313" key="1">
    <source>
        <dbReference type="EMBL" id="OOQ85413.1"/>
    </source>
</evidence>
<proteinExistence type="predicted"/>
<gene>
    <name evidence="1" type="ORF">PEBR_24595</name>
</gene>